<sequence length="252" mass="27244">MCYVIITGRSLIWLLLSLVSFMLILTGIMTPKWLMGQPLVVTEDNVTRFFIPSVGIYNRCIRMSDGQNHCGSFSFYGLHTDSTVYPAPWKAAMFFLSLCAAIQFATVLGGVLACCVQAVFKKSVVSLAGATQALGGVFGVIGLVLYPWGWGAARVRRLCGENSQPYIPGDCSIGLVLYPWGWGAARVRRLCGENSQPYIPGDCSIGWAMFVTSTGVGLIFLASALSKTADKAANSDKVQFQIDEGKQLICLA</sequence>
<comment type="subcellular location">
    <subcellularLocation>
        <location evidence="1">Membrane</location>
        <topology evidence="1">Multi-pass membrane protein</topology>
    </subcellularLocation>
</comment>
<name>A0ABQ7R5T7_PLUXY</name>
<evidence type="ECO:0000256" key="1">
    <source>
        <dbReference type="ARBA" id="ARBA00004141"/>
    </source>
</evidence>
<dbReference type="PANTHER" id="PTHR12489">
    <property type="entry name" value="LIPOMA HMGIC FUSION PARTNER-LIKE PROTEIN"/>
    <property type="match status" value="1"/>
</dbReference>
<evidence type="ECO:0000313" key="7">
    <source>
        <dbReference type="Proteomes" id="UP000823941"/>
    </source>
</evidence>
<keyword evidence="4 5" id="KW-0472">Membrane</keyword>
<gene>
    <name evidence="6" type="ORF">JYU34_000993</name>
</gene>
<dbReference type="PANTHER" id="PTHR12489:SF19">
    <property type="entry name" value="LHFPL TETRASPAN SUBFAMILY MEMBER 2 PROTEIN"/>
    <property type="match status" value="1"/>
</dbReference>
<dbReference type="Proteomes" id="UP000823941">
    <property type="component" value="Chromosome 2"/>
</dbReference>
<dbReference type="InterPro" id="IPR019372">
    <property type="entry name" value="LHFPL"/>
</dbReference>
<feature type="transmembrane region" description="Helical" evidence="5">
    <location>
        <begin position="205"/>
        <end position="225"/>
    </location>
</feature>
<proteinExistence type="predicted"/>
<evidence type="ECO:0000256" key="3">
    <source>
        <dbReference type="ARBA" id="ARBA00022989"/>
    </source>
</evidence>
<organism evidence="6 7">
    <name type="scientific">Plutella xylostella</name>
    <name type="common">Diamondback moth</name>
    <name type="synonym">Plutella maculipennis</name>
    <dbReference type="NCBI Taxonomy" id="51655"/>
    <lineage>
        <taxon>Eukaryota</taxon>
        <taxon>Metazoa</taxon>
        <taxon>Ecdysozoa</taxon>
        <taxon>Arthropoda</taxon>
        <taxon>Hexapoda</taxon>
        <taxon>Insecta</taxon>
        <taxon>Pterygota</taxon>
        <taxon>Neoptera</taxon>
        <taxon>Endopterygota</taxon>
        <taxon>Lepidoptera</taxon>
        <taxon>Glossata</taxon>
        <taxon>Ditrysia</taxon>
        <taxon>Yponomeutoidea</taxon>
        <taxon>Plutellidae</taxon>
        <taxon>Plutella</taxon>
    </lineage>
</organism>
<feature type="transmembrane region" description="Helical" evidence="5">
    <location>
        <begin position="12"/>
        <end position="30"/>
    </location>
</feature>
<protein>
    <recommendedName>
        <fullName evidence="8">Lipoma HMGIC fusion partner-like 2 protein</fullName>
    </recommendedName>
</protein>
<feature type="transmembrane region" description="Helical" evidence="5">
    <location>
        <begin position="92"/>
        <end position="120"/>
    </location>
</feature>
<dbReference type="EMBL" id="JAHIBW010000002">
    <property type="protein sequence ID" value="KAG7312668.1"/>
    <property type="molecule type" value="Genomic_DNA"/>
</dbReference>
<keyword evidence="7" id="KW-1185">Reference proteome</keyword>
<keyword evidence="2 5" id="KW-0812">Transmembrane</keyword>
<dbReference type="Gene3D" id="1.20.140.150">
    <property type="match status" value="1"/>
</dbReference>
<reference evidence="6 7" key="1">
    <citation type="submission" date="2021-06" db="EMBL/GenBank/DDBJ databases">
        <title>A haploid diamondback moth (Plutella xylostella L.) genome assembly resolves 31 chromosomes and identifies a diamide resistance mutation.</title>
        <authorList>
            <person name="Ward C.M."/>
            <person name="Perry K.D."/>
            <person name="Baker G."/>
            <person name="Powis K."/>
            <person name="Heckel D.G."/>
            <person name="Baxter S.W."/>
        </authorList>
    </citation>
    <scope>NUCLEOTIDE SEQUENCE [LARGE SCALE GENOMIC DNA]</scope>
    <source>
        <strain evidence="6 7">LV</strain>
        <tissue evidence="6">Single pupa</tissue>
    </source>
</reference>
<evidence type="ECO:0000313" key="6">
    <source>
        <dbReference type="EMBL" id="KAG7312668.1"/>
    </source>
</evidence>
<evidence type="ECO:0000256" key="2">
    <source>
        <dbReference type="ARBA" id="ARBA00022692"/>
    </source>
</evidence>
<dbReference type="Pfam" id="PF10242">
    <property type="entry name" value="L_HMGIC_fpl"/>
    <property type="match status" value="1"/>
</dbReference>
<keyword evidence="3 5" id="KW-1133">Transmembrane helix</keyword>
<feature type="transmembrane region" description="Helical" evidence="5">
    <location>
        <begin position="127"/>
        <end position="148"/>
    </location>
</feature>
<evidence type="ECO:0000256" key="4">
    <source>
        <dbReference type="ARBA" id="ARBA00023136"/>
    </source>
</evidence>
<accession>A0ABQ7R5T7</accession>
<comment type="caution">
    <text evidence="6">The sequence shown here is derived from an EMBL/GenBank/DDBJ whole genome shotgun (WGS) entry which is preliminary data.</text>
</comment>
<evidence type="ECO:0008006" key="8">
    <source>
        <dbReference type="Google" id="ProtNLM"/>
    </source>
</evidence>
<evidence type="ECO:0000256" key="5">
    <source>
        <dbReference type="SAM" id="Phobius"/>
    </source>
</evidence>